<dbReference type="Gramene" id="ONK64624">
    <property type="protein sequence ID" value="ONK64624"/>
    <property type="gene ID" value="A4U43_C07F28110"/>
</dbReference>
<dbReference type="GO" id="GO:0009637">
    <property type="term" value="P:response to blue light"/>
    <property type="evidence" value="ECO:0007669"/>
    <property type="project" value="EnsemblPlants"/>
</dbReference>
<organism evidence="1 2">
    <name type="scientific">Asparagus officinalis</name>
    <name type="common">Garden asparagus</name>
    <dbReference type="NCBI Taxonomy" id="4686"/>
    <lineage>
        <taxon>Eukaryota</taxon>
        <taxon>Viridiplantae</taxon>
        <taxon>Streptophyta</taxon>
        <taxon>Embryophyta</taxon>
        <taxon>Tracheophyta</taxon>
        <taxon>Spermatophyta</taxon>
        <taxon>Magnoliopsida</taxon>
        <taxon>Liliopsida</taxon>
        <taxon>Asparagales</taxon>
        <taxon>Asparagaceae</taxon>
        <taxon>Asparagoideae</taxon>
        <taxon>Asparagus</taxon>
    </lineage>
</organism>
<dbReference type="Proteomes" id="UP000243459">
    <property type="component" value="Chromosome 7"/>
</dbReference>
<evidence type="ECO:0000313" key="2">
    <source>
        <dbReference type="Proteomes" id="UP000243459"/>
    </source>
</evidence>
<dbReference type="AlphaFoldDB" id="A0A5P1EFK9"/>
<dbReference type="GO" id="GO:0045892">
    <property type="term" value="P:negative regulation of DNA-templated transcription"/>
    <property type="evidence" value="ECO:0007669"/>
    <property type="project" value="EnsemblPlants"/>
</dbReference>
<proteinExistence type="predicted"/>
<reference evidence="2" key="1">
    <citation type="journal article" date="2017" name="Nat. Commun.">
        <title>The asparagus genome sheds light on the origin and evolution of a young Y chromosome.</title>
        <authorList>
            <person name="Harkess A."/>
            <person name="Zhou J."/>
            <person name="Xu C."/>
            <person name="Bowers J.E."/>
            <person name="Van der Hulst R."/>
            <person name="Ayyampalayam S."/>
            <person name="Mercati F."/>
            <person name="Riccardi P."/>
            <person name="McKain M.R."/>
            <person name="Kakrana A."/>
            <person name="Tang H."/>
            <person name="Ray J."/>
            <person name="Groenendijk J."/>
            <person name="Arikit S."/>
            <person name="Mathioni S.M."/>
            <person name="Nakano M."/>
            <person name="Shan H."/>
            <person name="Telgmann-Rauber A."/>
            <person name="Kanno A."/>
            <person name="Yue Z."/>
            <person name="Chen H."/>
            <person name="Li W."/>
            <person name="Chen Y."/>
            <person name="Xu X."/>
            <person name="Zhang Y."/>
            <person name="Luo S."/>
            <person name="Chen H."/>
            <person name="Gao J."/>
            <person name="Mao Z."/>
            <person name="Pires J.C."/>
            <person name="Luo M."/>
            <person name="Kudrna D."/>
            <person name="Wing R.A."/>
            <person name="Meyers B.C."/>
            <person name="Yi K."/>
            <person name="Kong H."/>
            <person name="Lavrijsen P."/>
            <person name="Sunseri F."/>
            <person name="Falavigna A."/>
            <person name="Ye Y."/>
            <person name="Leebens-Mack J.H."/>
            <person name="Chen G."/>
        </authorList>
    </citation>
    <scope>NUCLEOTIDE SEQUENCE [LARGE SCALE GENOMIC DNA]</scope>
    <source>
        <strain evidence="2">cv. DH0086</strain>
    </source>
</reference>
<dbReference type="GO" id="GO:2000028">
    <property type="term" value="P:regulation of photoperiodism, flowering"/>
    <property type="evidence" value="ECO:0007669"/>
    <property type="project" value="EnsemblPlants"/>
</dbReference>
<protein>
    <submittedName>
        <fullName evidence="1">Uncharacterized protein</fullName>
    </submittedName>
</protein>
<dbReference type="GO" id="GO:0009646">
    <property type="term" value="P:response to absence of light"/>
    <property type="evidence" value="ECO:0007669"/>
    <property type="project" value="EnsemblPlants"/>
</dbReference>
<gene>
    <name evidence="1" type="ORF">A4U43_C07F28110</name>
</gene>
<dbReference type="EMBL" id="CM007387">
    <property type="protein sequence ID" value="ONK64624.1"/>
    <property type="molecule type" value="Genomic_DNA"/>
</dbReference>
<dbReference type="GO" id="GO:0010114">
    <property type="term" value="P:response to red light"/>
    <property type="evidence" value="ECO:0007669"/>
    <property type="project" value="EnsemblPlants"/>
</dbReference>
<dbReference type="InterPro" id="IPR044678">
    <property type="entry name" value="COR27/28"/>
</dbReference>
<name>A0A5P1EFK9_ASPOF</name>
<keyword evidence="2" id="KW-1185">Reference proteome</keyword>
<accession>A0A5P1EFK9</accession>
<dbReference type="PANTHER" id="PTHR33676:SF3">
    <property type="entry name" value="COLD-REGULATED PROTEIN 27"/>
    <property type="match status" value="1"/>
</dbReference>
<dbReference type="OMA" id="IDEDHEP"/>
<dbReference type="GO" id="GO:0009737">
    <property type="term" value="P:response to abscisic acid"/>
    <property type="evidence" value="ECO:0007669"/>
    <property type="project" value="EnsemblPlants"/>
</dbReference>
<dbReference type="GO" id="GO:0005634">
    <property type="term" value="C:nucleus"/>
    <property type="evidence" value="ECO:0007669"/>
    <property type="project" value="EnsemblPlants"/>
</dbReference>
<dbReference type="OrthoDB" id="1923282at2759"/>
<evidence type="ECO:0000313" key="1">
    <source>
        <dbReference type="EMBL" id="ONK64624.1"/>
    </source>
</evidence>
<dbReference type="GO" id="GO:0010228">
    <property type="term" value="P:vegetative to reproductive phase transition of meristem"/>
    <property type="evidence" value="ECO:0007669"/>
    <property type="project" value="EnsemblPlants"/>
</dbReference>
<dbReference type="GO" id="GO:0009409">
    <property type="term" value="P:response to cold"/>
    <property type="evidence" value="ECO:0007669"/>
    <property type="project" value="EnsemblPlants"/>
</dbReference>
<sequence>MATKWTDEKHRLYLDSIEASFVKQLYNSEYSSNDLLGSSSRTQIHRTSSCSESSNLKNQSFGQFKVLRRGCWGKLKSERADTRYENESQKLPAGPWIQHFKSNSAAREPHATSEDQMVEKNQVNQSNNSIYWRHGRKATTSKQPPPFFSQKVNKVSVGSITEVSDQNFAYMEDERAEELKKSCGAKRARNAASSVRDQVVPFVGPIPERTAGLKENNEE</sequence>
<dbReference type="PANTHER" id="PTHR33676">
    <property type="entry name" value="COLD REGULATED PROTEIN 27"/>
    <property type="match status" value="1"/>
</dbReference>
<dbReference type="GO" id="GO:0009615">
    <property type="term" value="P:response to virus"/>
    <property type="evidence" value="ECO:0007669"/>
    <property type="project" value="EnsemblPlants"/>
</dbReference>
<dbReference type="GO" id="GO:0042752">
    <property type="term" value="P:regulation of circadian rhythm"/>
    <property type="evidence" value="ECO:0007669"/>
    <property type="project" value="EnsemblPlants"/>
</dbReference>